<evidence type="ECO:0000256" key="2">
    <source>
        <dbReference type="ARBA" id="ARBA00022692"/>
    </source>
</evidence>
<keyword evidence="3 7" id="KW-1133">Transmembrane helix</keyword>
<feature type="domain" description="Rhodopsin" evidence="8">
    <location>
        <begin position="37"/>
        <end position="267"/>
    </location>
</feature>
<evidence type="ECO:0000256" key="5">
    <source>
        <dbReference type="ARBA" id="ARBA00038359"/>
    </source>
</evidence>
<feature type="compositionally biased region" description="Polar residues" evidence="6">
    <location>
        <begin position="360"/>
        <end position="380"/>
    </location>
</feature>
<feature type="region of interest" description="Disordered" evidence="6">
    <location>
        <begin position="285"/>
        <end position="389"/>
    </location>
</feature>
<comment type="subcellular location">
    <subcellularLocation>
        <location evidence="1">Membrane</location>
        <topology evidence="1">Multi-pass membrane protein</topology>
    </subcellularLocation>
</comment>
<evidence type="ECO:0000313" key="9">
    <source>
        <dbReference type="EMBL" id="KAF4975719.1"/>
    </source>
</evidence>
<feature type="compositionally biased region" description="Basic and acidic residues" evidence="6">
    <location>
        <begin position="345"/>
        <end position="356"/>
    </location>
</feature>
<dbReference type="InterPro" id="IPR052337">
    <property type="entry name" value="SAT4-like"/>
</dbReference>
<evidence type="ECO:0000256" key="1">
    <source>
        <dbReference type="ARBA" id="ARBA00004141"/>
    </source>
</evidence>
<keyword evidence="10" id="KW-1185">Reference proteome</keyword>
<sequence>MSLYSEAPELRPFHQDKPTLLVSWWVTIFCIAVILTRMSGRYVRVEKLLFEDKIVAGALIPLTLRAVCVHFVLRYGTNNVNLDGIDLTEDEIDKRIMGSRMVMASRVFYAATLWILKLTTLEFFERLAGATRRKSHAIMIIAMRAILGATFIAVLISDLAECQPFSHYWQVKPDPGAQCRQGFAQMITMGACNVITDLMLIAFPIPIILSTQIARKRKILLVLLFSLGLLTVGVTLYRMPRIIQAQGSQVVRSMWASVEILAATAVGNTVALGSFLRDSGVKRKKYKGSNSYSNSNSRSQSQPTKLTRTAQHSNWEEESEDGRPIKTTEGIWAGSTASHMTGDSISKEDDARKSAERPVSPTQSHDSLITRDQLQDSVEISRNDFPYRPASAMIAGNTREVQRSQA</sequence>
<feature type="transmembrane region" description="Helical" evidence="7">
    <location>
        <begin position="219"/>
        <end position="239"/>
    </location>
</feature>
<evidence type="ECO:0000256" key="6">
    <source>
        <dbReference type="SAM" id="MobiDB-lite"/>
    </source>
</evidence>
<comment type="caution">
    <text evidence="9">The sequence shown here is derived from an EMBL/GenBank/DDBJ whole genome shotgun (WGS) entry which is preliminary data.</text>
</comment>
<keyword evidence="4 7" id="KW-0472">Membrane</keyword>
<reference evidence="9" key="1">
    <citation type="journal article" date="2020" name="BMC Genomics">
        <title>Correction to: Identification and distribution of gene clusters required for synthesis of sphingolipid metabolism inhibitors in diverse species of the filamentous fungus Fusarium.</title>
        <authorList>
            <person name="Kim H.S."/>
            <person name="Lohmar J.M."/>
            <person name="Busman M."/>
            <person name="Brown D.W."/>
            <person name="Naumann T.A."/>
            <person name="Divon H.H."/>
            <person name="Lysoe E."/>
            <person name="Uhlig S."/>
            <person name="Proctor R.H."/>
        </authorList>
    </citation>
    <scope>NUCLEOTIDE SEQUENCE</scope>
    <source>
        <strain evidence="9">NRRL 22465</strain>
    </source>
</reference>
<protein>
    <recommendedName>
        <fullName evidence="8">Rhodopsin domain-containing protein</fullName>
    </recommendedName>
</protein>
<proteinExistence type="inferred from homology"/>
<dbReference type="Pfam" id="PF20684">
    <property type="entry name" value="Fung_rhodopsin"/>
    <property type="match status" value="1"/>
</dbReference>
<dbReference type="OrthoDB" id="5398233at2759"/>
<dbReference type="InterPro" id="IPR049326">
    <property type="entry name" value="Rhodopsin_dom_fungi"/>
</dbReference>
<feature type="transmembrane region" description="Helical" evidence="7">
    <location>
        <begin position="136"/>
        <end position="156"/>
    </location>
</feature>
<dbReference type="EMBL" id="JABEYC010000611">
    <property type="protein sequence ID" value="KAF4975719.1"/>
    <property type="molecule type" value="Genomic_DNA"/>
</dbReference>
<accession>A0A8H4UGD5</accession>
<feature type="transmembrane region" description="Helical" evidence="7">
    <location>
        <begin position="254"/>
        <end position="276"/>
    </location>
</feature>
<dbReference type="PANTHER" id="PTHR33048">
    <property type="entry name" value="PTH11-LIKE INTEGRAL MEMBRANE PROTEIN (AFU_ORTHOLOGUE AFUA_5G11245)"/>
    <property type="match status" value="1"/>
</dbReference>
<evidence type="ECO:0000256" key="7">
    <source>
        <dbReference type="SAM" id="Phobius"/>
    </source>
</evidence>
<name>A0A8H4UGD5_9HYPO</name>
<evidence type="ECO:0000256" key="4">
    <source>
        <dbReference type="ARBA" id="ARBA00023136"/>
    </source>
</evidence>
<reference evidence="9" key="2">
    <citation type="submission" date="2020-05" db="EMBL/GenBank/DDBJ databases">
        <authorList>
            <person name="Kim H.-S."/>
            <person name="Proctor R.H."/>
            <person name="Brown D.W."/>
        </authorList>
    </citation>
    <scope>NUCLEOTIDE SEQUENCE</scope>
    <source>
        <strain evidence="9">NRRL 22465</strain>
    </source>
</reference>
<feature type="transmembrane region" description="Helical" evidence="7">
    <location>
        <begin position="107"/>
        <end position="124"/>
    </location>
</feature>
<dbReference type="AlphaFoldDB" id="A0A8H4UGD5"/>
<organism evidence="9 10">
    <name type="scientific">Fusarium zealandicum</name>
    <dbReference type="NCBI Taxonomy" id="1053134"/>
    <lineage>
        <taxon>Eukaryota</taxon>
        <taxon>Fungi</taxon>
        <taxon>Dikarya</taxon>
        <taxon>Ascomycota</taxon>
        <taxon>Pezizomycotina</taxon>
        <taxon>Sordariomycetes</taxon>
        <taxon>Hypocreomycetidae</taxon>
        <taxon>Hypocreales</taxon>
        <taxon>Nectriaceae</taxon>
        <taxon>Fusarium</taxon>
        <taxon>Fusarium staphyleae species complex</taxon>
    </lineage>
</organism>
<feature type="compositionally biased region" description="Polar residues" evidence="6">
    <location>
        <begin position="303"/>
        <end position="313"/>
    </location>
</feature>
<dbReference type="PANTHER" id="PTHR33048:SF19">
    <property type="entry name" value="MEMBRANE PROTEIN PTH11-LIKE, PUTATIVE (AFU_ORTHOLOGUE AFUA_1G14080)-RELATED"/>
    <property type="match status" value="1"/>
</dbReference>
<dbReference type="GO" id="GO:0016020">
    <property type="term" value="C:membrane"/>
    <property type="evidence" value="ECO:0007669"/>
    <property type="project" value="UniProtKB-SubCell"/>
</dbReference>
<keyword evidence="2 7" id="KW-0812">Transmembrane</keyword>
<evidence type="ECO:0000259" key="8">
    <source>
        <dbReference type="Pfam" id="PF20684"/>
    </source>
</evidence>
<dbReference type="Proteomes" id="UP000635477">
    <property type="component" value="Unassembled WGS sequence"/>
</dbReference>
<gene>
    <name evidence="9" type="ORF">FZEAL_7530</name>
</gene>
<feature type="transmembrane region" description="Helical" evidence="7">
    <location>
        <begin position="54"/>
        <end position="73"/>
    </location>
</feature>
<comment type="similarity">
    <text evidence="5">Belongs to the SAT4 family.</text>
</comment>
<evidence type="ECO:0000256" key="3">
    <source>
        <dbReference type="ARBA" id="ARBA00022989"/>
    </source>
</evidence>
<feature type="transmembrane region" description="Helical" evidence="7">
    <location>
        <begin position="20"/>
        <end position="42"/>
    </location>
</feature>
<feature type="compositionally biased region" description="Polar residues" evidence="6">
    <location>
        <begin position="335"/>
        <end position="344"/>
    </location>
</feature>
<evidence type="ECO:0000313" key="10">
    <source>
        <dbReference type="Proteomes" id="UP000635477"/>
    </source>
</evidence>
<feature type="compositionally biased region" description="Low complexity" evidence="6">
    <location>
        <begin position="288"/>
        <end position="302"/>
    </location>
</feature>
<feature type="transmembrane region" description="Helical" evidence="7">
    <location>
        <begin position="183"/>
        <end position="207"/>
    </location>
</feature>